<evidence type="ECO:0000259" key="5">
    <source>
        <dbReference type="PROSITE" id="PS50022"/>
    </source>
</evidence>
<feature type="signal peptide" evidence="4">
    <location>
        <begin position="1"/>
        <end position="18"/>
    </location>
</feature>
<name>A0A9J7NCA7_BRAFL</name>
<dbReference type="InterPro" id="IPR000421">
    <property type="entry name" value="FA58C"/>
</dbReference>
<keyword evidence="2" id="KW-0175">Coiled coil</keyword>
<dbReference type="OrthoDB" id="9973968at2759"/>
<evidence type="ECO:0000256" key="4">
    <source>
        <dbReference type="SAM" id="SignalP"/>
    </source>
</evidence>
<evidence type="ECO:0000256" key="1">
    <source>
        <dbReference type="ARBA" id="ARBA00023157"/>
    </source>
</evidence>
<dbReference type="PROSITE" id="PS01285">
    <property type="entry name" value="FA58C_1"/>
    <property type="match status" value="1"/>
</dbReference>
<reference evidence="6" key="1">
    <citation type="journal article" date="2020" name="Nat. Ecol. Evol.">
        <title>Deeply conserved synteny resolves early events in vertebrate evolution.</title>
        <authorList>
            <person name="Simakov O."/>
            <person name="Marletaz F."/>
            <person name="Yue J.X."/>
            <person name="O'Connell B."/>
            <person name="Jenkins J."/>
            <person name="Brandt A."/>
            <person name="Calef R."/>
            <person name="Tung C.H."/>
            <person name="Huang T.K."/>
            <person name="Schmutz J."/>
            <person name="Satoh N."/>
            <person name="Yu J.K."/>
            <person name="Putnam N.H."/>
            <person name="Green R.E."/>
            <person name="Rokhsar D.S."/>
        </authorList>
    </citation>
    <scope>NUCLEOTIDE SEQUENCE [LARGE SCALE GENOMIC DNA]</scope>
    <source>
        <strain evidence="6">S238N-H82</strain>
    </source>
</reference>
<dbReference type="SMART" id="SM00231">
    <property type="entry name" value="FA58C"/>
    <property type="match status" value="1"/>
</dbReference>
<feature type="domain" description="F5/8 type C" evidence="5">
    <location>
        <begin position="74"/>
        <end position="227"/>
    </location>
</feature>
<dbReference type="AlphaFoldDB" id="A0A9J7NCA7"/>
<reference evidence="7" key="2">
    <citation type="submission" date="2025-08" db="UniProtKB">
        <authorList>
            <consortium name="RefSeq"/>
        </authorList>
    </citation>
    <scope>IDENTIFICATION</scope>
    <source>
        <strain evidence="7">S238N-H82</strain>
        <tissue evidence="7">Testes</tissue>
    </source>
</reference>
<dbReference type="PROSITE" id="PS50022">
    <property type="entry name" value="FA58C_3"/>
    <property type="match status" value="1"/>
</dbReference>
<dbReference type="RefSeq" id="XP_035697850.1">
    <property type="nucleotide sequence ID" value="XM_035841957.1"/>
</dbReference>
<dbReference type="PANTHER" id="PTHR24543:SF331">
    <property type="entry name" value="F5_8 TYPE C DOMAIN-CONTAINING PROTEIN"/>
    <property type="match status" value="1"/>
</dbReference>
<dbReference type="OMA" id="NDRIQWI"/>
<dbReference type="FunFam" id="2.60.120.260:FF:000002">
    <property type="entry name" value="Coagulation factor VIII"/>
    <property type="match status" value="1"/>
</dbReference>
<dbReference type="InterPro" id="IPR008979">
    <property type="entry name" value="Galactose-bd-like_sf"/>
</dbReference>
<feature type="region of interest" description="Disordered" evidence="3">
    <location>
        <begin position="449"/>
        <end position="475"/>
    </location>
</feature>
<sequence length="475" mass="54290">MESLKVFYLLTLTMAAVAAPLSDVTCLCPQEAREELLVDKVMKLIRDEVIQEKARLEAENRELKKQLSEYKPVCYGLRPIGMETGDIPQDSITASSTWRPETAPYYARYSSSHYTFDSHAWCASFNDRIQWIQVDLGKPMTVAGVIVQGQQGFPHWVSSFKLLYSLDQKDWMYYQDETGNDKVFSGNFDSTTGVRHDLKRQPQARYVRINPHTWHYHVCLRFEVMTCVGEAELSSSFDAISVPGNGDEVLVATDYEQDQGNDLMFFQTPPLAVDVPKEEVKDITQDPDFRNKMAEGQDQGHDFRNKMVEGQEGRDFGNKMVEGQEGRDFRNKMADGPTRFEQLQEDTDAELVKDTLQREMELHAKENRERQGEDIVPFADENDIRVQLGQIENNMVDREDYGMFRAVPLPQEGWEEAGDQVGDLENNMVDEMFQTVPLGAEGWEVGMKKGEEGTSKPWMEEQDSMGESGDHDGFM</sequence>
<dbReference type="GeneID" id="118430929"/>
<dbReference type="PANTHER" id="PTHR24543">
    <property type="entry name" value="MULTICOPPER OXIDASE-RELATED"/>
    <property type="match status" value="1"/>
</dbReference>
<evidence type="ECO:0000313" key="6">
    <source>
        <dbReference type="Proteomes" id="UP000001554"/>
    </source>
</evidence>
<feature type="chain" id="PRO_5039885800" evidence="4">
    <location>
        <begin position="19"/>
        <end position="475"/>
    </location>
</feature>
<dbReference type="Pfam" id="PF00754">
    <property type="entry name" value="F5_F8_type_C"/>
    <property type="match status" value="1"/>
</dbReference>
<dbReference type="Gene3D" id="2.60.120.260">
    <property type="entry name" value="Galactose-binding domain-like"/>
    <property type="match status" value="1"/>
</dbReference>
<dbReference type="KEGG" id="bfo:118430929"/>
<dbReference type="CDD" id="cd00057">
    <property type="entry name" value="FA58C"/>
    <property type="match status" value="1"/>
</dbReference>
<keyword evidence="6" id="KW-1185">Reference proteome</keyword>
<protein>
    <submittedName>
        <fullName evidence="7">Uncharacterized protein LOC118430929</fullName>
    </submittedName>
</protein>
<accession>A0A9J7NCA7</accession>
<organism evidence="6 7">
    <name type="scientific">Branchiostoma floridae</name>
    <name type="common">Florida lancelet</name>
    <name type="synonym">Amphioxus</name>
    <dbReference type="NCBI Taxonomy" id="7739"/>
    <lineage>
        <taxon>Eukaryota</taxon>
        <taxon>Metazoa</taxon>
        <taxon>Chordata</taxon>
        <taxon>Cephalochordata</taxon>
        <taxon>Leptocardii</taxon>
        <taxon>Amphioxiformes</taxon>
        <taxon>Branchiostomatidae</taxon>
        <taxon>Branchiostoma</taxon>
    </lineage>
</organism>
<evidence type="ECO:0000313" key="7">
    <source>
        <dbReference type="RefSeq" id="XP_035697850.1"/>
    </source>
</evidence>
<gene>
    <name evidence="7" type="primary">LOC118430929</name>
</gene>
<evidence type="ECO:0000256" key="2">
    <source>
        <dbReference type="SAM" id="Coils"/>
    </source>
</evidence>
<proteinExistence type="predicted"/>
<dbReference type="SUPFAM" id="SSF49785">
    <property type="entry name" value="Galactose-binding domain-like"/>
    <property type="match status" value="1"/>
</dbReference>
<evidence type="ECO:0000256" key="3">
    <source>
        <dbReference type="SAM" id="MobiDB-lite"/>
    </source>
</evidence>
<dbReference type="Proteomes" id="UP000001554">
    <property type="component" value="Chromosome 14"/>
</dbReference>
<keyword evidence="1" id="KW-1015">Disulfide bond</keyword>
<keyword evidence="4" id="KW-0732">Signal</keyword>
<feature type="coiled-coil region" evidence="2">
    <location>
        <begin position="42"/>
        <end position="69"/>
    </location>
</feature>